<evidence type="ECO:0000313" key="1">
    <source>
        <dbReference type="EMBL" id="TWW07983.1"/>
    </source>
</evidence>
<organism evidence="1 2">
    <name type="scientific">Planctomyces bekefii</name>
    <dbReference type="NCBI Taxonomy" id="1653850"/>
    <lineage>
        <taxon>Bacteria</taxon>
        <taxon>Pseudomonadati</taxon>
        <taxon>Planctomycetota</taxon>
        <taxon>Planctomycetia</taxon>
        <taxon>Planctomycetales</taxon>
        <taxon>Planctomycetaceae</taxon>
        <taxon>Planctomyces</taxon>
    </lineage>
</organism>
<keyword evidence="2" id="KW-1185">Reference proteome</keyword>
<dbReference type="EMBL" id="SRHE01000908">
    <property type="protein sequence ID" value="TWW07983.1"/>
    <property type="molecule type" value="Genomic_DNA"/>
</dbReference>
<dbReference type="Proteomes" id="UP000321083">
    <property type="component" value="Unassembled WGS sequence"/>
</dbReference>
<name>A0A5C6M1E3_9PLAN</name>
<protein>
    <submittedName>
        <fullName evidence="1">Uncharacterized protein</fullName>
    </submittedName>
</protein>
<reference evidence="1 2" key="2">
    <citation type="submission" date="2019-08" db="EMBL/GenBank/DDBJ databases">
        <authorList>
            <person name="Henke P."/>
        </authorList>
    </citation>
    <scope>NUCLEOTIDE SEQUENCE [LARGE SCALE GENOMIC DNA]</scope>
    <source>
        <strain evidence="1">Phe10_nw2017</strain>
    </source>
</reference>
<accession>A0A5C6M1E3</accession>
<feature type="non-terminal residue" evidence="1">
    <location>
        <position position="1"/>
    </location>
</feature>
<reference evidence="1 2" key="1">
    <citation type="submission" date="2019-08" db="EMBL/GenBank/DDBJ databases">
        <title>100 year-old enigma solved: identification of Planctomyces bekefii, the type genus and species of the phylum Planctomycetes.</title>
        <authorList>
            <person name="Svetlana D.N."/>
            <person name="Overmann J."/>
        </authorList>
    </citation>
    <scope>NUCLEOTIDE SEQUENCE [LARGE SCALE GENOMIC DNA]</scope>
    <source>
        <strain evidence="1">Phe10_nw2017</strain>
    </source>
</reference>
<sequence>RGVQVHIADRSQILDSFLKITDTPRDAASLLVCSFSSHGFSDSGQAWIMPSDGL</sequence>
<dbReference type="AlphaFoldDB" id="A0A5C6M1E3"/>
<proteinExistence type="predicted"/>
<gene>
    <name evidence="1" type="ORF">E3A20_28870</name>
</gene>
<evidence type="ECO:0000313" key="2">
    <source>
        <dbReference type="Proteomes" id="UP000321083"/>
    </source>
</evidence>
<comment type="caution">
    <text evidence="1">The sequence shown here is derived from an EMBL/GenBank/DDBJ whole genome shotgun (WGS) entry which is preliminary data.</text>
</comment>